<dbReference type="RefSeq" id="WP_154535367.1">
    <property type="nucleotide sequence ID" value="NZ_VUNG01000051.1"/>
</dbReference>
<organism evidence="1 2">
    <name type="scientific">Hallella mizrahii</name>
    <dbReference type="NCBI Taxonomy" id="2606637"/>
    <lineage>
        <taxon>Bacteria</taxon>
        <taxon>Pseudomonadati</taxon>
        <taxon>Bacteroidota</taxon>
        <taxon>Bacteroidia</taxon>
        <taxon>Bacteroidales</taxon>
        <taxon>Prevotellaceae</taxon>
        <taxon>Hallella</taxon>
    </lineage>
</organism>
<proteinExistence type="predicted"/>
<accession>A0A7K0KIK4</accession>
<evidence type="ECO:0000313" key="2">
    <source>
        <dbReference type="Proteomes" id="UP000438914"/>
    </source>
</evidence>
<dbReference type="Proteomes" id="UP000438914">
    <property type="component" value="Unassembled WGS sequence"/>
</dbReference>
<dbReference type="InterPro" id="IPR025935">
    <property type="entry name" value="AbiH"/>
</dbReference>
<reference evidence="1 2" key="1">
    <citation type="submission" date="2019-08" db="EMBL/GenBank/DDBJ databases">
        <title>In-depth cultivation of the pig gut microbiome towards novel bacterial diversity and tailored functional studies.</title>
        <authorList>
            <person name="Wylensek D."/>
            <person name="Hitch T.C.A."/>
            <person name="Clavel T."/>
        </authorList>
    </citation>
    <scope>NUCLEOTIDE SEQUENCE [LARGE SCALE GENOMIC DNA]</scope>
    <source>
        <strain evidence="1 2">LKV-178-WT-2A</strain>
    </source>
</reference>
<protein>
    <recommendedName>
        <fullName evidence="3">Bacteriophage abortive infection AbiH</fullName>
    </recommendedName>
</protein>
<gene>
    <name evidence="1" type="ORF">FYJ73_14020</name>
</gene>
<evidence type="ECO:0000313" key="1">
    <source>
        <dbReference type="EMBL" id="MST85767.1"/>
    </source>
</evidence>
<dbReference type="EMBL" id="VUNG01000051">
    <property type="protein sequence ID" value="MST85767.1"/>
    <property type="molecule type" value="Genomic_DNA"/>
</dbReference>
<dbReference type="Pfam" id="PF14253">
    <property type="entry name" value="AbiH"/>
    <property type="match status" value="1"/>
</dbReference>
<comment type="caution">
    <text evidence="1">The sequence shown here is derived from an EMBL/GenBank/DDBJ whole genome shotgun (WGS) entry which is preliminary data.</text>
</comment>
<evidence type="ECO:0008006" key="3">
    <source>
        <dbReference type="Google" id="ProtNLM"/>
    </source>
</evidence>
<name>A0A7K0KIK4_9BACT</name>
<dbReference type="AlphaFoldDB" id="A0A7K0KIK4"/>
<keyword evidence="2" id="KW-1185">Reference proteome</keyword>
<sequence length="324" mass="37769">MTGYRKNRLLILGNGFDVDLGMKSKYSDFAKSKVWQEKIENNALMLSRNGLLRALVDAKDKDAWFDIESTMMHYIRKQEEQHEANGYQLASTDREEYQVICSALKEYLSDESETFHMKNDSVAEIAFKDLMEVGLFHKIYTFNYTDINDLADRLGVHAQPEVCHVHGSLAQDDDIILGVEGEHIIPKDYKFMYKSSSKYYRSNNLYEDLNSANEIVFFGHSINGMDFVYFHHFFKVQSDDEATGYKRKYIRIFTYNNDSADDIKYSLRENGIQPNKLYALNNFDVILCKDLENGDKFEMKKYEEFKKDISRMSTSTIHTIANSL</sequence>